<keyword evidence="2" id="KW-1185">Reference proteome</keyword>
<evidence type="ECO:0000313" key="1">
    <source>
        <dbReference type="EMBL" id="KJF15902.1"/>
    </source>
</evidence>
<reference evidence="1 2" key="1">
    <citation type="submission" date="2015-01" db="EMBL/GenBank/DDBJ databases">
        <title>Draft genome of the acidophilic iron oxidizer Acidithrix ferrooxidans strain Py-F3.</title>
        <authorList>
            <person name="Poehlein A."/>
            <person name="Eisen S."/>
            <person name="Schloemann M."/>
            <person name="Johnson B.D."/>
            <person name="Daniel R."/>
            <person name="Muehling M."/>
        </authorList>
    </citation>
    <scope>NUCLEOTIDE SEQUENCE [LARGE SCALE GENOMIC DNA]</scope>
    <source>
        <strain evidence="1 2">Py-F3</strain>
    </source>
</reference>
<evidence type="ECO:0000313" key="2">
    <source>
        <dbReference type="Proteomes" id="UP000032360"/>
    </source>
</evidence>
<dbReference type="AlphaFoldDB" id="A0A0D8HDP4"/>
<protein>
    <submittedName>
        <fullName evidence="1">Uncharacterized protein</fullName>
    </submittedName>
</protein>
<sequence length="47" mass="5363">MVDIVSAVDFNCLLLLFCPYWSLPIGVDDHNFNSKSHRRELANAEVL</sequence>
<proteinExistence type="predicted"/>
<dbReference type="Proteomes" id="UP000032360">
    <property type="component" value="Unassembled WGS sequence"/>
</dbReference>
<comment type="caution">
    <text evidence="1">The sequence shown here is derived from an EMBL/GenBank/DDBJ whole genome shotgun (WGS) entry which is preliminary data.</text>
</comment>
<organism evidence="1 2">
    <name type="scientific">Acidithrix ferrooxidans</name>
    <dbReference type="NCBI Taxonomy" id="1280514"/>
    <lineage>
        <taxon>Bacteria</taxon>
        <taxon>Bacillati</taxon>
        <taxon>Actinomycetota</taxon>
        <taxon>Acidimicrobiia</taxon>
        <taxon>Acidimicrobiales</taxon>
        <taxon>Acidimicrobiaceae</taxon>
        <taxon>Acidithrix</taxon>
    </lineage>
</organism>
<dbReference type="STRING" id="1280514.AXFE_32330"/>
<accession>A0A0D8HDP4</accession>
<name>A0A0D8HDP4_9ACTN</name>
<dbReference type="EMBL" id="JXYS01000111">
    <property type="protein sequence ID" value="KJF15902.1"/>
    <property type="molecule type" value="Genomic_DNA"/>
</dbReference>
<gene>
    <name evidence="1" type="ORF">AXFE_32330</name>
</gene>